<dbReference type="Gene3D" id="3.40.50.1460">
    <property type="match status" value="1"/>
</dbReference>
<dbReference type="GO" id="GO:0005737">
    <property type="term" value="C:cytoplasm"/>
    <property type="evidence" value="ECO:0007669"/>
    <property type="project" value="TreeGrafter"/>
</dbReference>
<dbReference type="Proteomes" id="UP000633219">
    <property type="component" value="Unassembled WGS sequence"/>
</dbReference>
<dbReference type="SUPFAM" id="SSF52129">
    <property type="entry name" value="Caspase-like"/>
    <property type="match status" value="1"/>
</dbReference>
<feature type="domain" description="Peptidase C14 caspase" evidence="2">
    <location>
        <begin position="22"/>
        <end position="218"/>
    </location>
</feature>
<dbReference type="InterPro" id="IPR029030">
    <property type="entry name" value="Caspase-like_dom_sf"/>
</dbReference>
<protein>
    <submittedName>
        <fullName evidence="3">Caspase family protein</fullName>
    </submittedName>
</protein>
<comment type="caution">
    <text evidence="3">The sequence shown here is derived from an EMBL/GenBank/DDBJ whole genome shotgun (WGS) entry which is preliminary data.</text>
</comment>
<evidence type="ECO:0000259" key="2">
    <source>
        <dbReference type="Pfam" id="PF00656"/>
    </source>
</evidence>
<evidence type="ECO:0000313" key="3">
    <source>
        <dbReference type="EMBL" id="MBL0374844.1"/>
    </source>
</evidence>
<name>A0A937CQR3_9HYPH</name>
<dbReference type="InterPro" id="IPR050452">
    <property type="entry name" value="Metacaspase"/>
</dbReference>
<feature type="chain" id="PRO_5037343085" evidence="1">
    <location>
        <begin position="20"/>
        <end position="518"/>
    </location>
</feature>
<sequence>MLRFLSVALMLASPGLAQAGRTFALVIGVNDYRFVPVLDGARDDARDISSALGRMGADQIVTLVDADVTKQNIVQAWHLLASQAKAGDVIFMSYAGHGAQAPERVAGSEKDKLDEFWVLPGFDPKNISGTWHETVFDNELHQWFSEVSSRGVHVVYVSDSCHAGGMDRAVTGKFRYVEFGKDRLLGELISLMLKEQQPEPTVESVLPENVTLLAATAEALPVPEVVINGKPRGALSWSVARALEGMADRDGDGALMRHELEDYVFATVRMRSESLQTPVFTPVAARGSRELLLSLKPDGEMLVASRPAGQTGQNPIPVARELGFTPVLTVSVEGSATRPENTVEGKHPYVWDAGKGVFKTPNGDLAAENISPFTVNDVVQKYILLDFLQAMATRNTSLVRIDPEKPLYYANEKIKFDAEPGKYSNTIVFNLANTGEVQFLDMVLNGEPVKKTFLREMRVVPPFGSDHLVEISSDEPLEAVGRAMERGVAPKELLQMLTSRIDGKIASIAIIPIYTRAR</sequence>
<feature type="signal peptide" evidence="1">
    <location>
        <begin position="1"/>
        <end position="19"/>
    </location>
</feature>
<dbReference type="PANTHER" id="PTHR48104">
    <property type="entry name" value="METACASPASE-4"/>
    <property type="match status" value="1"/>
</dbReference>
<evidence type="ECO:0000256" key="1">
    <source>
        <dbReference type="SAM" id="SignalP"/>
    </source>
</evidence>
<gene>
    <name evidence="3" type="ORF">JJB09_22785</name>
</gene>
<proteinExistence type="predicted"/>
<keyword evidence="1" id="KW-0732">Signal</keyword>
<dbReference type="Pfam" id="PF00656">
    <property type="entry name" value="Peptidase_C14"/>
    <property type="match status" value="1"/>
</dbReference>
<organism evidence="3 4">
    <name type="scientific">Rhizobium setariae</name>
    <dbReference type="NCBI Taxonomy" id="2801340"/>
    <lineage>
        <taxon>Bacteria</taxon>
        <taxon>Pseudomonadati</taxon>
        <taxon>Pseudomonadota</taxon>
        <taxon>Alphaproteobacteria</taxon>
        <taxon>Hyphomicrobiales</taxon>
        <taxon>Rhizobiaceae</taxon>
        <taxon>Rhizobium/Agrobacterium group</taxon>
        <taxon>Rhizobium</taxon>
    </lineage>
</organism>
<dbReference type="EMBL" id="JAEQNC010000016">
    <property type="protein sequence ID" value="MBL0374844.1"/>
    <property type="molecule type" value="Genomic_DNA"/>
</dbReference>
<reference evidence="3" key="1">
    <citation type="submission" date="2021-01" db="EMBL/GenBank/DDBJ databases">
        <title>Rhizobium sp. strain KVB221 16S ribosomal RNA gene Genome sequencing and assembly.</title>
        <authorList>
            <person name="Kang M."/>
        </authorList>
    </citation>
    <scope>NUCLEOTIDE SEQUENCE</scope>
    <source>
        <strain evidence="3">KVB221</strain>
    </source>
</reference>
<dbReference type="GO" id="GO:0004197">
    <property type="term" value="F:cysteine-type endopeptidase activity"/>
    <property type="evidence" value="ECO:0007669"/>
    <property type="project" value="InterPro"/>
</dbReference>
<dbReference type="PANTHER" id="PTHR48104:SF30">
    <property type="entry name" value="METACASPASE-1"/>
    <property type="match status" value="1"/>
</dbReference>
<accession>A0A937CQR3</accession>
<evidence type="ECO:0000313" key="4">
    <source>
        <dbReference type="Proteomes" id="UP000633219"/>
    </source>
</evidence>
<dbReference type="InterPro" id="IPR011600">
    <property type="entry name" value="Pept_C14_caspase"/>
</dbReference>
<dbReference type="AlphaFoldDB" id="A0A937CQR3"/>
<dbReference type="GO" id="GO:0006508">
    <property type="term" value="P:proteolysis"/>
    <property type="evidence" value="ECO:0007669"/>
    <property type="project" value="InterPro"/>
</dbReference>
<keyword evidence="4" id="KW-1185">Reference proteome</keyword>